<dbReference type="OrthoDB" id="7058816at2"/>
<feature type="transmembrane region" description="Helical" evidence="9">
    <location>
        <begin position="29"/>
        <end position="48"/>
    </location>
</feature>
<proteinExistence type="predicted"/>
<dbReference type="KEGG" id="lhf:JCM16775_2479"/>
<evidence type="ECO:0000256" key="4">
    <source>
        <dbReference type="ARBA" id="ARBA00022597"/>
    </source>
</evidence>
<dbReference type="NCBIfam" id="TIGR00822">
    <property type="entry name" value="EII-Sor"/>
    <property type="match status" value="1"/>
</dbReference>
<feature type="transmembrane region" description="Helical" evidence="9">
    <location>
        <begin position="96"/>
        <end position="118"/>
    </location>
</feature>
<sequence>MNIVQLILLALVAAITGMGSVLDERQTHRPLVACTLVGFVLGDIKTGVMLGGSLEMLALGWMNVGAAMAPDAALASVISAILVIVGKRSIQEGIAIAVPIAAAGQVLTIFVRTITVFFQHKADEYAEQANFRGIEMCHFAGLALQALRVAIPAVLVGMIAGTSIVEKALNSIPKEITGGLQVAGGFIVVVGYAMVINMMEAKALMPFFFLGFVVAAFVKDINLVGLGIIGLCVAIIYIQLNPKYHQVAVPSGDGNAGIIEEADDELEGL</sequence>
<dbReference type="GO" id="GO:0005886">
    <property type="term" value="C:plasma membrane"/>
    <property type="evidence" value="ECO:0007669"/>
    <property type="project" value="UniProtKB-SubCell"/>
</dbReference>
<dbReference type="AlphaFoldDB" id="A0A510JKA5"/>
<keyword evidence="6 9" id="KW-0812">Transmembrane</keyword>
<dbReference type="InterPro" id="IPR004700">
    <property type="entry name" value="PTS_IIC_man"/>
</dbReference>
<evidence type="ECO:0000256" key="2">
    <source>
        <dbReference type="ARBA" id="ARBA00022448"/>
    </source>
</evidence>
<dbReference type="Pfam" id="PF03609">
    <property type="entry name" value="EII-Sor"/>
    <property type="match status" value="1"/>
</dbReference>
<dbReference type="PANTHER" id="PTHR32502:SF4">
    <property type="entry name" value="PTS SYSTEM MANNOSE-SPECIFIC EIIC COMPONENT"/>
    <property type="match status" value="1"/>
</dbReference>
<keyword evidence="11" id="KW-1185">Reference proteome</keyword>
<keyword evidence="5" id="KW-0598">Phosphotransferase system</keyword>
<protein>
    <submittedName>
        <fullName evidence="10">PTS system mannose-specific transporter subunit IIC</fullName>
    </submittedName>
</protein>
<dbReference type="PANTHER" id="PTHR32502">
    <property type="entry name" value="N-ACETYLGALACTOSAMINE PERMEASE II COMPONENT-RELATED"/>
    <property type="match status" value="1"/>
</dbReference>
<evidence type="ECO:0000256" key="1">
    <source>
        <dbReference type="ARBA" id="ARBA00004651"/>
    </source>
</evidence>
<dbReference type="EMBL" id="AP019823">
    <property type="protein sequence ID" value="BBM39742.1"/>
    <property type="molecule type" value="Genomic_DNA"/>
</dbReference>
<name>A0A510JKA5_9FUSO</name>
<evidence type="ECO:0000256" key="5">
    <source>
        <dbReference type="ARBA" id="ARBA00022683"/>
    </source>
</evidence>
<gene>
    <name evidence="10" type="ORF">JCM16775_2479</name>
</gene>
<evidence type="ECO:0000256" key="8">
    <source>
        <dbReference type="ARBA" id="ARBA00023136"/>
    </source>
</evidence>
<feature type="transmembrane region" description="Helical" evidence="9">
    <location>
        <begin position="176"/>
        <end position="195"/>
    </location>
</feature>
<feature type="transmembrane region" description="Helical" evidence="9">
    <location>
        <begin position="207"/>
        <end position="240"/>
    </location>
</feature>
<feature type="transmembrane region" description="Helical" evidence="9">
    <location>
        <begin position="60"/>
        <end position="84"/>
    </location>
</feature>
<dbReference type="Proteomes" id="UP000321892">
    <property type="component" value="Chromosome"/>
</dbReference>
<feature type="transmembrane region" description="Helical" evidence="9">
    <location>
        <begin position="139"/>
        <end position="164"/>
    </location>
</feature>
<comment type="subcellular location">
    <subcellularLocation>
        <location evidence="1">Cell membrane</location>
        <topology evidence="1">Multi-pass membrane protein</topology>
    </subcellularLocation>
</comment>
<evidence type="ECO:0000256" key="3">
    <source>
        <dbReference type="ARBA" id="ARBA00022475"/>
    </source>
</evidence>
<evidence type="ECO:0000256" key="9">
    <source>
        <dbReference type="SAM" id="Phobius"/>
    </source>
</evidence>
<keyword evidence="8 9" id="KW-0472">Membrane</keyword>
<dbReference type="PROSITE" id="PS51106">
    <property type="entry name" value="PTS_EIIC_TYPE_4"/>
    <property type="match status" value="1"/>
</dbReference>
<dbReference type="NCBIfam" id="NF011647">
    <property type="entry name" value="PRK15065.1"/>
    <property type="match status" value="1"/>
</dbReference>
<dbReference type="RefSeq" id="WP_026745535.1">
    <property type="nucleotide sequence ID" value="NZ_AP019823.1"/>
</dbReference>
<keyword evidence="7 9" id="KW-1133">Transmembrane helix</keyword>
<keyword evidence="3" id="KW-1003">Cell membrane</keyword>
<evidence type="ECO:0000256" key="7">
    <source>
        <dbReference type="ARBA" id="ARBA00022989"/>
    </source>
</evidence>
<evidence type="ECO:0000256" key="6">
    <source>
        <dbReference type="ARBA" id="ARBA00022692"/>
    </source>
</evidence>
<dbReference type="GO" id="GO:0009401">
    <property type="term" value="P:phosphoenolpyruvate-dependent sugar phosphotransferase system"/>
    <property type="evidence" value="ECO:0007669"/>
    <property type="project" value="UniProtKB-KW"/>
</dbReference>
<reference evidence="10 11" key="1">
    <citation type="submission" date="2019-07" db="EMBL/GenBank/DDBJ databases">
        <title>Complete Genome Sequence of Leptotrichia hofstadii Strain JCM16775.</title>
        <authorList>
            <person name="Watanabe S."/>
            <person name="Cui L."/>
        </authorList>
    </citation>
    <scope>NUCLEOTIDE SEQUENCE [LARGE SCALE GENOMIC DNA]</scope>
    <source>
        <strain evidence="10 11">JCM16775</strain>
    </source>
</reference>
<keyword evidence="4" id="KW-0762">Sugar transport</keyword>
<dbReference type="InterPro" id="IPR050303">
    <property type="entry name" value="GatZ_KbaZ_carbometab"/>
</dbReference>
<evidence type="ECO:0000313" key="10">
    <source>
        <dbReference type="EMBL" id="BBM39742.1"/>
    </source>
</evidence>
<keyword evidence="2" id="KW-0813">Transport</keyword>
<accession>A0A510JKA5</accession>
<evidence type="ECO:0000313" key="11">
    <source>
        <dbReference type="Proteomes" id="UP000321892"/>
    </source>
</evidence>
<organism evidence="10 11">
    <name type="scientific">Leptotrichia hofstadii</name>
    <dbReference type="NCBI Taxonomy" id="157688"/>
    <lineage>
        <taxon>Bacteria</taxon>
        <taxon>Fusobacteriati</taxon>
        <taxon>Fusobacteriota</taxon>
        <taxon>Fusobacteriia</taxon>
        <taxon>Fusobacteriales</taxon>
        <taxon>Leptotrichiaceae</taxon>
        <taxon>Leptotrichia</taxon>
    </lineage>
</organism>